<dbReference type="AlphaFoldDB" id="A0A0J6IIM4"/>
<dbReference type="RefSeq" id="WP_048366134.1">
    <property type="nucleotide sequence ID" value="NZ_JAAEBV010000003.1"/>
</dbReference>
<evidence type="ECO:0000313" key="3">
    <source>
        <dbReference type="Proteomes" id="UP000036325"/>
    </source>
</evidence>
<dbReference type="Proteomes" id="UP000036325">
    <property type="component" value="Unassembled WGS sequence"/>
</dbReference>
<dbReference type="OrthoDB" id="7033342at2"/>
<comment type="caution">
    <text evidence="2">The sequence shown here is derived from an EMBL/GenBank/DDBJ whole genome shotgun (WGS) entry which is preliminary data.</text>
</comment>
<reference evidence="2 3" key="1">
    <citation type="submission" date="2015-02" db="EMBL/GenBank/DDBJ databases">
        <title>Pseudomonas helleri sp. nov. and Pseudomonas weihenstephanensis sp. nov., isolated from raw cows milk.</title>
        <authorList>
            <person name="von Neubeck M."/>
            <person name="Huptas C."/>
            <person name="Wenning M."/>
            <person name="Scherer S."/>
        </authorList>
    </citation>
    <scope>NUCLEOTIDE SEQUENCE [LARGE SCALE GENOMIC DNA]</scope>
    <source>
        <strain evidence="2 3">DSM 29166</strain>
    </source>
</reference>
<feature type="region of interest" description="Disordered" evidence="1">
    <location>
        <begin position="1"/>
        <end position="21"/>
    </location>
</feature>
<sequence length="163" mass="17212">MKIHETLVPITTPLTSPAPEKAKSTLSEKLTSAIKTEVQSYFPAALHPQERASLADTLKQAFNEQIHALLPQALHIESDTKEKAQGAGWMLGGAMMQGAGKRIGAAGGLGAKVFGAGIGMAGKVSEEYGKDKLERAGNNDNSTKGHNAYAGFYRGFGDPDSKK</sequence>
<protein>
    <submittedName>
        <fullName evidence="2">Uncharacterized protein</fullName>
    </submittedName>
</protein>
<evidence type="ECO:0000256" key="1">
    <source>
        <dbReference type="SAM" id="MobiDB-lite"/>
    </source>
</evidence>
<gene>
    <name evidence="2" type="ORF">TU86_20440</name>
</gene>
<dbReference type="PATRIC" id="fig|1608994.3.peg.245"/>
<dbReference type="EMBL" id="JYLF01000011">
    <property type="protein sequence ID" value="KMN12017.1"/>
    <property type="molecule type" value="Genomic_DNA"/>
</dbReference>
<accession>A0A0J6IIM4</accession>
<evidence type="ECO:0000313" key="2">
    <source>
        <dbReference type="EMBL" id="KMN12017.1"/>
    </source>
</evidence>
<name>A0A0J6IIM4_9PSED</name>
<accession>A0A0J6IT97</accession>
<dbReference type="STRING" id="1608994.TU86_20440"/>
<proteinExistence type="predicted"/>
<organism evidence="2 3">
    <name type="scientific">Pseudomonas weihenstephanensis</name>
    <dbReference type="NCBI Taxonomy" id="1608994"/>
    <lineage>
        <taxon>Bacteria</taxon>
        <taxon>Pseudomonadati</taxon>
        <taxon>Pseudomonadota</taxon>
        <taxon>Gammaproteobacteria</taxon>
        <taxon>Pseudomonadales</taxon>
        <taxon>Pseudomonadaceae</taxon>
        <taxon>Pseudomonas</taxon>
    </lineage>
</organism>
<feature type="region of interest" description="Disordered" evidence="1">
    <location>
        <begin position="132"/>
        <end position="163"/>
    </location>
</feature>